<dbReference type="PANTHER" id="PTHR28259:SF1">
    <property type="entry name" value="FLUORIDE EXPORT PROTEIN 1-RELATED"/>
    <property type="match status" value="1"/>
</dbReference>
<accession>A0A1X7UH47</accession>
<organism evidence="11">
    <name type="scientific">Amphimedon queenslandica</name>
    <name type="common">Sponge</name>
    <dbReference type="NCBI Taxonomy" id="400682"/>
    <lineage>
        <taxon>Eukaryota</taxon>
        <taxon>Metazoa</taxon>
        <taxon>Porifera</taxon>
        <taxon>Demospongiae</taxon>
        <taxon>Heteroscleromorpha</taxon>
        <taxon>Haplosclerida</taxon>
        <taxon>Niphatidae</taxon>
        <taxon>Amphimedon</taxon>
    </lineage>
</organism>
<sequence>MSSIISDSYGATELPDSSDSSDTVLDVTADDKPRDGNCYKYLHHFLMIVCLSIGSYLGVITRIYTSIYLSLFDNIDQFTSLWAQVIGTGVIGYLVINKSNINNVLYTSLATGLCGSLTTFSTWNAESALVLLQLNESTLVTINRPDYVKGGVSGLMILFIGIGLPLSSFIFGSNMGRVFKAPVITSSYYVTGYVSSVLLYIISTTIIIIVCLITDNYYILFSLLFGPIGTYLRWRLAYFDVNFLKNDFPMGTLISNYTGSLILAGCMVARLHVNNPTVVQLINGVITGFCGCLTTVSTFISQITKLSFKMSSIYVLISLTTVQITYITIFIIYSVVY</sequence>
<comment type="function">
    <text evidence="1">Fluoride channel required for the rapid expulsion of cytoplasmic fluoride.</text>
</comment>
<dbReference type="Pfam" id="PF02537">
    <property type="entry name" value="CRCB"/>
    <property type="match status" value="2"/>
</dbReference>
<feature type="transmembrane region" description="Helical" evidence="10">
    <location>
        <begin position="279"/>
        <end position="301"/>
    </location>
</feature>
<feature type="transmembrane region" description="Helical" evidence="10">
    <location>
        <begin position="77"/>
        <end position="96"/>
    </location>
</feature>
<dbReference type="OrthoDB" id="409792at2759"/>
<reference evidence="11" key="2">
    <citation type="submission" date="2017-05" db="UniProtKB">
        <authorList>
            <consortium name="EnsemblMetazoa"/>
        </authorList>
    </citation>
    <scope>IDENTIFICATION</scope>
</reference>
<dbReference type="AlphaFoldDB" id="A0A1X7UH47"/>
<evidence type="ECO:0000256" key="3">
    <source>
        <dbReference type="ARBA" id="ARBA00022475"/>
    </source>
</evidence>
<dbReference type="PANTHER" id="PTHR28259">
    <property type="entry name" value="FLUORIDE EXPORT PROTEIN 1-RELATED"/>
    <property type="match status" value="1"/>
</dbReference>
<dbReference type="GO" id="GO:1903425">
    <property type="term" value="F:fluoride transmembrane transporter activity"/>
    <property type="evidence" value="ECO:0007669"/>
    <property type="project" value="TreeGrafter"/>
</dbReference>
<comment type="subcellular location">
    <subcellularLocation>
        <location evidence="2">Cell membrane</location>
        <topology evidence="2">Multi-pass membrane protein</topology>
    </subcellularLocation>
</comment>
<evidence type="ECO:0000256" key="8">
    <source>
        <dbReference type="ARBA" id="ARBA00035585"/>
    </source>
</evidence>
<feature type="transmembrane region" description="Helical" evidence="10">
    <location>
        <begin position="41"/>
        <end position="65"/>
    </location>
</feature>
<evidence type="ECO:0000256" key="5">
    <source>
        <dbReference type="ARBA" id="ARBA00022989"/>
    </source>
</evidence>
<feature type="transmembrane region" description="Helical" evidence="10">
    <location>
        <begin position="254"/>
        <end position="273"/>
    </location>
</feature>
<dbReference type="EnsemblMetazoa" id="XM_011406824.2">
    <property type="protein sequence ID" value="XP_011405126.1"/>
    <property type="gene ID" value="LOC105313411"/>
</dbReference>
<comment type="similarity">
    <text evidence="7">Belongs to the fluoride channel Fluc/FEX (TC 1.A.43) family.</text>
</comment>
<feature type="transmembrane region" description="Helical" evidence="10">
    <location>
        <begin position="188"/>
        <end position="210"/>
    </location>
</feature>
<feature type="transmembrane region" description="Helical" evidence="10">
    <location>
        <begin position="155"/>
        <end position="176"/>
    </location>
</feature>
<evidence type="ECO:0000313" key="11">
    <source>
        <dbReference type="EnsemblMetazoa" id="Aqu2.1.26975_001"/>
    </source>
</evidence>
<keyword evidence="12" id="KW-1185">Reference proteome</keyword>
<evidence type="ECO:0000313" key="12">
    <source>
        <dbReference type="Proteomes" id="UP000007879"/>
    </source>
</evidence>
<reference evidence="12" key="1">
    <citation type="journal article" date="2010" name="Nature">
        <title>The Amphimedon queenslandica genome and the evolution of animal complexity.</title>
        <authorList>
            <person name="Srivastava M."/>
            <person name="Simakov O."/>
            <person name="Chapman J."/>
            <person name="Fahey B."/>
            <person name="Gauthier M.E."/>
            <person name="Mitros T."/>
            <person name="Richards G.S."/>
            <person name="Conaco C."/>
            <person name="Dacre M."/>
            <person name="Hellsten U."/>
            <person name="Larroux C."/>
            <person name="Putnam N.H."/>
            <person name="Stanke M."/>
            <person name="Adamska M."/>
            <person name="Darling A."/>
            <person name="Degnan S.M."/>
            <person name="Oakley T.H."/>
            <person name="Plachetzki D.C."/>
            <person name="Zhai Y."/>
            <person name="Adamski M."/>
            <person name="Calcino A."/>
            <person name="Cummins S.F."/>
            <person name="Goodstein D.M."/>
            <person name="Harris C."/>
            <person name="Jackson D.J."/>
            <person name="Leys S.P."/>
            <person name="Shu S."/>
            <person name="Woodcroft B.J."/>
            <person name="Vervoort M."/>
            <person name="Kosik K.S."/>
            <person name="Manning G."/>
            <person name="Degnan B.M."/>
            <person name="Rokhsar D.S."/>
        </authorList>
    </citation>
    <scope>NUCLEOTIDE SEQUENCE [LARGE SCALE GENOMIC DNA]</scope>
</reference>
<keyword evidence="5 10" id="KW-1133">Transmembrane helix</keyword>
<keyword evidence="3" id="KW-1003">Cell membrane</keyword>
<dbReference type="EnsemblMetazoa" id="Aqu2.1.26975_001">
    <property type="protein sequence ID" value="Aqu2.1.26975_001"/>
    <property type="gene ID" value="Aqu2.1.26975"/>
</dbReference>
<evidence type="ECO:0000256" key="1">
    <source>
        <dbReference type="ARBA" id="ARBA00002598"/>
    </source>
</evidence>
<dbReference type="InterPro" id="IPR003691">
    <property type="entry name" value="FluC"/>
</dbReference>
<name>A0A1X7UH47_AMPQE</name>
<protein>
    <recommendedName>
        <fullName evidence="13">Fluoride ion transporter CrcB</fullName>
    </recommendedName>
</protein>
<evidence type="ECO:0000256" key="10">
    <source>
        <dbReference type="SAM" id="Phobius"/>
    </source>
</evidence>
<evidence type="ECO:0000256" key="6">
    <source>
        <dbReference type="ARBA" id="ARBA00023136"/>
    </source>
</evidence>
<dbReference type="STRING" id="400682.A0A1X7UH47"/>
<dbReference type="Proteomes" id="UP000007879">
    <property type="component" value="Unassembled WGS sequence"/>
</dbReference>
<dbReference type="KEGG" id="aqu:105313411"/>
<dbReference type="GO" id="GO:0005886">
    <property type="term" value="C:plasma membrane"/>
    <property type="evidence" value="ECO:0007669"/>
    <property type="project" value="UniProtKB-SubCell"/>
</dbReference>
<keyword evidence="4 10" id="KW-0812">Transmembrane</keyword>
<feature type="region of interest" description="Disordered" evidence="9">
    <location>
        <begin position="1"/>
        <end position="26"/>
    </location>
</feature>
<feature type="compositionally biased region" description="Low complexity" evidence="9">
    <location>
        <begin position="17"/>
        <end position="26"/>
    </location>
</feature>
<evidence type="ECO:0008006" key="13">
    <source>
        <dbReference type="Google" id="ProtNLM"/>
    </source>
</evidence>
<evidence type="ECO:0000256" key="2">
    <source>
        <dbReference type="ARBA" id="ARBA00004651"/>
    </source>
</evidence>
<evidence type="ECO:0000256" key="9">
    <source>
        <dbReference type="SAM" id="MobiDB-lite"/>
    </source>
</evidence>
<keyword evidence="6 10" id="KW-0472">Membrane</keyword>
<evidence type="ECO:0000256" key="7">
    <source>
        <dbReference type="ARBA" id="ARBA00035120"/>
    </source>
</evidence>
<dbReference type="eggNOG" id="ENOG502QT5F">
    <property type="taxonomic scope" value="Eukaryota"/>
</dbReference>
<feature type="transmembrane region" description="Helical" evidence="10">
    <location>
        <begin position="313"/>
        <end position="336"/>
    </location>
</feature>
<evidence type="ECO:0000256" key="4">
    <source>
        <dbReference type="ARBA" id="ARBA00022692"/>
    </source>
</evidence>
<comment type="catalytic activity">
    <reaction evidence="8">
        <text>fluoride(in) = fluoride(out)</text>
        <dbReference type="Rhea" id="RHEA:76159"/>
        <dbReference type="ChEBI" id="CHEBI:17051"/>
    </reaction>
    <physiologicalReaction direction="left-to-right" evidence="8">
        <dbReference type="Rhea" id="RHEA:76160"/>
    </physiologicalReaction>
</comment>
<dbReference type="InParanoid" id="A0A1X7UH47"/>
<gene>
    <name evidence="11" type="primary">105313411</name>
</gene>
<proteinExistence type="inferred from homology"/>
<feature type="transmembrane region" description="Helical" evidence="10">
    <location>
        <begin position="216"/>
        <end position="234"/>
    </location>
</feature>